<dbReference type="InterPro" id="IPR029044">
    <property type="entry name" value="Nucleotide-diphossugar_trans"/>
</dbReference>
<organism evidence="2 3">
    <name type="scientific">Roseateles oligotrophus</name>
    <dbReference type="NCBI Taxonomy" id="1769250"/>
    <lineage>
        <taxon>Bacteria</taxon>
        <taxon>Pseudomonadati</taxon>
        <taxon>Pseudomonadota</taxon>
        <taxon>Betaproteobacteria</taxon>
        <taxon>Burkholderiales</taxon>
        <taxon>Sphaerotilaceae</taxon>
        <taxon>Roseateles</taxon>
    </lineage>
</organism>
<dbReference type="PANTHER" id="PTHR43179:SF7">
    <property type="entry name" value="RHAMNOSYLTRANSFERASE WBBL"/>
    <property type="match status" value="1"/>
</dbReference>
<keyword evidence="3" id="KW-1185">Reference proteome</keyword>
<dbReference type="RefSeq" id="WP_263571462.1">
    <property type="nucleotide sequence ID" value="NZ_JAJIRN010000005.1"/>
</dbReference>
<dbReference type="EMBL" id="JAJIRN010000005">
    <property type="protein sequence ID" value="MCV2368867.1"/>
    <property type="molecule type" value="Genomic_DNA"/>
</dbReference>
<protein>
    <submittedName>
        <fullName evidence="2">Glycosyltransferase family 2 protein</fullName>
    </submittedName>
</protein>
<feature type="domain" description="Glycosyltransferase 2-like" evidence="1">
    <location>
        <begin position="7"/>
        <end position="112"/>
    </location>
</feature>
<evidence type="ECO:0000313" key="2">
    <source>
        <dbReference type="EMBL" id="MCV2368867.1"/>
    </source>
</evidence>
<dbReference type="Proteomes" id="UP001209701">
    <property type="component" value="Unassembled WGS sequence"/>
</dbReference>
<evidence type="ECO:0000259" key="1">
    <source>
        <dbReference type="Pfam" id="PF00535"/>
    </source>
</evidence>
<dbReference type="Gene3D" id="3.90.550.10">
    <property type="entry name" value="Spore Coat Polysaccharide Biosynthesis Protein SpsA, Chain A"/>
    <property type="match status" value="1"/>
</dbReference>
<evidence type="ECO:0000313" key="3">
    <source>
        <dbReference type="Proteomes" id="UP001209701"/>
    </source>
</evidence>
<accession>A0ABT2YFP7</accession>
<gene>
    <name evidence="2" type="ORF">LNV07_12320</name>
</gene>
<sequence>MYSQDLSVLIVSYNSHRLLPALLHLLKHELAPLNAEVLVVDNASHDGSAELVEKDFPWVRLLRSAHNLGFAAANNLAARAATGRHLLLLNPDALPEPGTIARGLTLMNSDAGVGLAGGQLRDEQGRIQPSARMFPSLPQEAIVLSGLAAKFPRSRWFGHLDRSWADPAKSAAVDWVPGAFALIRHDLFELLSGFDERFFLYYEEVDLCRRIQAAGYGVMYWPELRVRHIGGESARTVQGETVAKAGAQLTLWRARSGLLYYRKNHGWLAAWCVNRLERGWHALRALLALRKGQTEKAQESTLQQGLLARAWRDTLGGRVAPPRPW</sequence>
<dbReference type="CDD" id="cd04186">
    <property type="entry name" value="GT_2_like_c"/>
    <property type="match status" value="1"/>
</dbReference>
<dbReference type="PANTHER" id="PTHR43179">
    <property type="entry name" value="RHAMNOSYLTRANSFERASE WBBL"/>
    <property type="match status" value="1"/>
</dbReference>
<reference evidence="2 3" key="1">
    <citation type="submission" date="2021-11" db="EMBL/GenBank/DDBJ databases">
        <authorList>
            <person name="Liang Q."/>
            <person name="Mou H."/>
            <person name="Liu Z."/>
        </authorList>
    </citation>
    <scope>NUCLEOTIDE SEQUENCE [LARGE SCALE GENOMIC DNA]</scope>
    <source>
        <strain evidence="2 3">CHU3</strain>
    </source>
</reference>
<name>A0ABT2YFP7_9BURK</name>
<dbReference type="InterPro" id="IPR001173">
    <property type="entry name" value="Glyco_trans_2-like"/>
</dbReference>
<comment type="caution">
    <text evidence="2">The sequence shown here is derived from an EMBL/GenBank/DDBJ whole genome shotgun (WGS) entry which is preliminary data.</text>
</comment>
<proteinExistence type="predicted"/>
<dbReference type="Pfam" id="PF00535">
    <property type="entry name" value="Glycos_transf_2"/>
    <property type="match status" value="1"/>
</dbReference>
<dbReference type="SUPFAM" id="SSF53448">
    <property type="entry name" value="Nucleotide-diphospho-sugar transferases"/>
    <property type="match status" value="1"/>
</dbReference>